<evidence type="ECO:0000313" key="1">
    <source>
        <dbReference type="EMBL" id="KAK4658687.1"/>
    </source>
</evidence>
<keyword evidence="2" id="KW-1185">Reference proteome</keyword>
<accession>A0ABR0GSN5</accession>
<evidence type="ECO:0000313" key="2">
    <source>
        <dbReference type="Proteomes" id="UP001323405"/>
    </source>
</evidence>
<dbReference type="EMBL" id="JAFFHA010000001">
    <property type="protein sequence ID" value="KAK4658687.1"/>
    <property type="molecule type" value="Genomic_DNA"/>
</dbReference>
<organism evidence="1 2">
    <name type="scientific">Podospora pseudocomata</name>
    <dbReference type="NCBI Taxonomy" id="2093779"/>
    <lineage>
        <taxon>Eukaryota</taxon>
        <taxon>Fungi</taxon>
        <taxon>Dikarya</taxon>
        <taxon>Ascomycota</taxon>
        <taxon>Pezizomycotina</taxon>
        <taxon>Sordariomycetes</taxon>
        <taxon>Sordariomycetidae</taxon>
        <taxon>Sordariales</taxon>
        <taxon>Podosporaceae</taxon>
        <taxon>Podospora</taxon>
    </lineage>
</organism>
<dbReference type="RefSeq" id="XP_062747659.1">
    <property type="nucleotide sequence ID" value="XM_062884761.1"/>
</dbReference>
<proteinExistence type="predicted"/>
<dbReference type="GeneID" id="87904668"/>
<dbReference type="Proteomes" id="UP001323405">
    <property type="component" value="Unassembled WGS sequence"/>
</dbReference>
<gene>
    <name evidence="1" type="ORF">QC762_103720</name>
</gene>
<sequence>MKFSSLRFLPFFFQLDTTNWKHGIDAAAQSRIKILSCFFTFLVAVPLLATLTRGLEEEEEEMREWVSDEVVVVEEEEKEEEEEEEEEEE</sequence>
<protein>
    <submittedName>
        <fullName evidence="1">Uncharacterized protein</fullName>
    </submittedName>
</protein>
<name>A0ABR0GSN5_9PEZI</name>
<comment type="caution">
    <text evidence="1">The sequence shown here is derived from an EMBL/GenBank/DDBJ whole genome shotgun (WGS) entry which is preliminary data.</text>
</comment>
<reference evidence="1 2" key="1">
    <citation type="journal article" date="2023" name="bioRxiv">
        <title>High-quality genome assemblies of four members of thePodospora anserinaspecies complex.</title>
        <authorList>
            <person name="Ament-Velasquez S.L."/>
            <person name="Vogan A.A."/>
            <person name="Wallerman O."/>
            <person name="Hartmann F."/>
            <person name="Gautier V."/>
            <person name="Silar P."/>
            <person name="Giraud T."/>
            <person name="Johannesson H."/>
        </authorList>
    </citation>
    <scope>NUCLEOTIDE SEQUENCE [LARGE SCALE GENOMIC DNA]</scope>
    <source>
        <strain evidence="1 2">CBS 415.72m</strain>
    </source>
</reference>